<dbReference type="NCBIfam" id="TIGR00254">
    <property type="entry name" value="GGDEF"/>
    <property type="match status" value="1"/>
</dbReference>
<dbReference type="InterPro" id="IPR019734">
    <property type="entry name" value="TPR_rpt"/>
</dbReference>
<dbReference type="InterPro" id="IPR043128">
    <property type="entry name" value="Rev_trsase/Diguanyl_cyclase"/>
</dbReference>
<dbReference type="InterPro" id="IPR000160">
    <property type="entry name" value="GGDEF_dom"/>
</dbReference>
<protein>
    <recommendedName>
        <fullName evidence="2">diguanylate cyclase</fullName>
        <ecNumber evidence="2">2.7.7.65</ecNumber>
    </recommendedName>
</protein>
<dbReference type="Gene3D" id="3.30.70.270">
    <property type="match status" value="1"/>
</dbReference>
<dbReference type="CDD" id="cd01949">
    <property type="entry name" value="GGDEF"/>
    <property type="match status" value="1"/>
</dbReference>
<dbReference type="Gene3D" id="1.25.40.10">
    <property type="entry name" value="Tetratricopeptide repeat domain"/>
    <property type="match status" value="2"/>
</dbReference>
<sequence length="628" mass="72017">MFKFIIICFSLLSLSFNSYAKPINKQIEEIQLLANEIQKTEGLLELLDIKSLSANEQFLVLDTLTIHYYSQGNLDDALLFAKKSVALAQKNKFHLELGKALKNVGVMYYLKADIDAAIEYYKKAIFYYDAIQHPILRANLLSNIALAYSRNKQSIDALEYFKMANTLYQKYGSAMDKIDIKYNIAGLYINLGLSINAIEILNEVITERLLIEDESGLFMAYADLVVALKKNEQFDEALAISHKVIAHYREKKDYYNLSAALHNISDVYIELLQPLKTKRYALEAIEYATIANHNRAYIGGLYTLSKAQLALGEIDLALKTIQTSNDHIKTLKNEKLSTVNNGVQSLLLMATGETFKAIDLYQKYFINIRNKYNVNFNNQLAKFESNQLKLELVNLKNKEKLNKLERESESRFKNITFISVAFTAIIIFLFYRKMVDKKIKNSLENQVNKRTNELKKANEKLLDLSYLDGLTKIKNRRCFDEDIKSLWDNKEKVNNLSHILIADIDFFKLYNDSYGHIAGDKALTKVADIIKNNIRDEDKVYRYGGEEFAIIFYNCNSEVAINASLRIIDKIQSVKIEHANSEFNVVTLSAGINTLNLSTTLSIEDFIRQADQNLYKAKEDGRNQLCHV</sequence>
<evidence type="ECO:0000259" key="7">
    <source>
        <dbReference type="PROSITE" id="PS50887"/>
    </source>
</evidence>
<keyword evidence="5" id="KW-0472">Membrane</keyword>
<evidence type="ECO:0000256" key="1">
    <source>
        <dbReference type="ARBA" id="ARBA00001946"/>
    </source>
</evidence>
<keyword evidence="5" id="KW-0812">Transmembrane</keyword>
<dbReference type="GO" id="GO:1902201">
    <property type="term" value="P:negative regulation of bacterial-type flagellum-dependent cell motility"/>
    <property type="evidence" value="ECO:0007669"/>
    <property type="project" value="TreeGrafter"/>
</dbReference>
<dbReference type="SUPFAM" id="SSF48452">
    <property type="entry name" value="TPR-like"/>
    <property type="match status" value="2"/>
</dbReference>
<dbReference type="PANTHER" id="PTHR45138:SF9">
    <property type="entry name" value="DIGUANYLATE CYCLASE DGCM-RELATED"/>
    <property type="match status" value="1"/>
</dbReference>
<organism evidence="8 9">
    <name type="scientific">Colwellia demingiae</name>
    <dbReference type="NCBI Taxonomy" id="89401"/>
    <lineage>
        <taxon>Bacteria</taxon>
        <taxon>Pseudomonadati</taxon>
        <taxon>Pseudomonadota</taxon>
        <taxon>Gammaproteobacteria</taxon>
        <taxon>Alteromonadales</taxon>
        <taxon>Colwelliaceae</taxon>
        <taxon>Colwellia</taxon>
    </lineage>
</organism>
<dbReference type="GO" id="GO:0052621">
    <property type="term" value="F:diguanylate cyclase activity"/>
    <property type="evidence" value="ECO:0007669"/>
    <property type="project" value="UniProtKB-EC"/>
</dbReference>
<evidence type="ECO:0000313" key="8">
    <source>
        <dbReference type="EMBL" id="TWX69702.1"/>
    </source>
</evidence>
<keyword evidence="9" id="KW-1185">Reference proteome</keyword>
<dbReference type="InterPro" id="IPR029787">
    <property type="entry name" value="Nucleotide_cyclase"/>
</dbReference>
<accession>A0A5C6QMG7</accession>
<evidence type="ECO:0000256" key="2">
    <source>
        <dbReference type="ARBA" id="ARBA00012528"/>
    </source>
</evidence>
<dbReference type="Pfam" id="PF00990">
    <property type="entry name" value="GGDEF"/>
    <property type="match status" value="1"/>
</dbReference>
<dbReference type="PROSITE" id="PS50005">
    <property type="entry name" value="TPR"/>
    <property type="match status" value="1"/>
</dbReference>
<dbReference type="GO" id="GO:0005886">
    <property type="term" value="C:plasma membrane"/>
    <property type="evidence" value="ECO:0007669"/>
    <property type="project" value="TreeGrafter"/>
</dbReference>
<dbReference type="InterPro" id="IPR011990">
    <property type="entry name" value="TPR-like_helical_dom_sf"/>
</dbReference>
<dbReference type="Proteomes" id="UP000321822">
    <property type="component" value="Unassembled WGS sequence"/>
</dbReference>
<proteinExistence type="predicted"/>
<dbReference type="SUPFAM" id="SSF55073">
    <property type="entry name" value="Nucleotide cyclase"/>
    <property type="match status" value="1"/>
</dbReference>
<evidence type="ECO:0000256" key="6">
    <source>
        <dbReference type="SAM" id="SignalP"/>
    </source>
</evidence>
<evidence type="ECO:0000256" key="5">
    <source>
        <dbReference type="SAM" id="Phobius"/>
    </source>
</evidence>
<feature type="transmembrane region" description="Helical" evidence="5">
    <location>
        <begin position="412"/>
        <end position="431"/>
    </location>
</feature>
<dbReference type="SMART" id="SM00028">
    <property type="entry name" value="TPR"/>
    <property type="match status" value="4"/>
</dbReference>
<dbReference type="EMBL" id="VOLT01000003">
    <property type="protein sequence ID" value="TWX69702.1"/>
    <property type="molecule type" value="Genomic_DNA"/>
</dbReference>
<dbReference type="PROSITE" id="PS50887">
    <property type="entry name" value="GGDEF"/>
    <property type="match status" value="1"/>
</dbReference>
<reference evidence="8 9" key="1">
    <citation type="submission" date="2019-07" db="EMBL/GenBank/DDBJ databases">
        <title>Genomes of sea-ice associated Colwellia species.</title>
        <authorList>
            <person name="Bowman J.P."/>
        </authorList>
    </citation>
    <scope>NUCLEOTIDE SEQUENCE [LARGE SCALE GENOMIC DNA]</scope>
    <source>
        <strain evidence="8 9">ACAM 459</strain>
    </source>
</reference>
<comment type="cofactor">
    <cofactor evidence="1">
        <name>Mg(2+)</name>
        <dbReference type="ChEBI" id="CHEBI:18420"/>
    </cofactor>
</comment>
<dbReference type="InterPro" id="IPR050469">
    <property type="entry name" value="Diguanylate_Cyclase"/>
</dbReference>
<feature type="repeat" description="TPR" evidence="4">
    <location>
        <begin position="98"/>
        <end position="131"/>
    </location>
</feature>
<dbReference type="EC" id="2.7.7.65" evidence="2"/>
<keyword evidence="6" id="KW-0732">Signal</keyword>
<dbReference type="FunFam" id="3.30.70.270:FF:000001">
    <property type="entry name" value="Diguanylate cyclase domain protein"/>
    <property type="match status" value="1"/>
</dbReference>
<evidence type="ECO:0000313" key="9">
    <source>
        <dbReference type="Proteomes" id="UP000321822"/>
    </source>
</evidence>
<evidence type="ECO:0000256" key="3">
    <source>
        <dbReference type="ARBA" id="ARBA00034247"/>
    </source>
</evidence>
<comment type="catalytic activity">
    <reaction evidence="3">
        <text>2 GTP = 3',3'-c-di-GMP + 2 diphosphate</text>
        <dbReference type="Rhea" id="RHEA:24898"/>
        <dbReference type="ChEBI" id="CHEBI:33019"/>
        <dbReference type="ChEBI" id="CHEBI:37565"/>
        <dbReference type="ChEBI" id="CHEBI:58805"/>
        <dbReference type="EC" id="2.7.7.65"/>
    </reaction>
</comment>
<keyword evidence="5" id="KW-1133">Transmembrane helix</keyword>
<name>A0A5C6QMG7_9GAMM</name>
<gene>
    <name evidence="8" type="ORF">ESZ36_07060</name>
</gene>
<dbReference type="SMART" id="SM00267">
    <property type="entry name" value="GGDEF"/>
    <property type="match status" value="1"/>
</dbReference>
<dbReference type="AlphaFoldDB" id="A0A5C6QMG7"/>
<dbReference type="GO" id="GO:0043709">
    <property type="term" value="P:cell adhesion involved in single-species biofilm formation"/>
    <property type="evidence" value="ECO:0007669"/>
    <property type="project" value="TreeGrafter"/>
</dbReference>
<feature type="signal peptide" evidence="6">
    <location>
        <begin position="1"/>
        <end position="20"/>
    </location>
</feature>
<keyword evidence="4" id="KW-0802">TPR repeat</keyword>
<feature type="domain" description="GGDEF" evidence="7">
    <location>
        <begin position="495"/>
        <end position="628"/>
    </location>
</feature>
<dbReference type="OrthoDB" id="9813903at2"/>
<comment type="caution">
    <text evidence="8">The sequence shown here is derived from an EMBL/GenBank/DDBJ whole genome shotgun (WGS) entry which is preliminary data.</text>
</comment>
<evidence type="ECO:0000256" key="4">
    <source>
        <dbReference type="PROSITE-ProRule" id="PRU00339"/>
    </source>
</evidence>
<feature type="chain" id="PRO_5022835976" description="diguanylate cyclase" evidence="6">
    <location>
        <begin position="21"/>
        <end position="628"/>
    </location>
</feature>
<dbReference type="Pfam" id="PF13424">
    <property type="entry name" value="TPR_12"/>
    <property type="match status" value="1"/>
</dbReference>
<dbReference type="RefSeq" id="WP_146785557.1">
    <property type="nucleotide sequence ID" value="NZ_VOLT01000003.1"/>
</dbReference>
<dbReference type="PANTHER" id="PTHR45138">
    <property type="entry name" value="REGULATORY COMPONENTS OF SENSORY TRANSDUCTION SYSTEM"/>
    <property type="match status" value="1"/>
</dbReference>